<dbReference type="AlphaFoldDB" id="A0A3B4ZI10"/>
<name>A0A3B4ZI10_9TELE</name>
<organism evidence="1">
    <name type="scientific">Stegastes partitus</name>
    <name type="common">bicolor damselfish</name>
    <dbReference type="NCBI Taxonomy" id="144197"/>
    <lineage>
        <taxon>Eukaryota</taxon>
        <taxon>Metazoa</taxon>
        <taxon>Chordata</taxon>
        <taxon>Craniata</taxon>
        <taxon>Vertebrata</taxon>
        <taxon>Euteleostomi</taxon>
        <taxon>Actinopterygii</taxon>
        <taxon>Neopterygii</taxon>
        <taxon>Teleostei</taxon>
        <taxon>Neoteleostei</taxon>
        <taxon>Acanthomorphata</taxon>
        <taxon>Ovalentaria</taxon>
        <taxon>Pomacentridae</taxon>
        <taxon>Stegastes</taxon>
    </lineage>
</organism>
<reference evidence="1" key="1">
    <citation type="submission" date="2023-09" db="UniProtKB">
        <authorList>
            <consortium name="Ensembl"/>
        </authorList>
    </citation>
    <scope>IDENTIFICATION</scope>
</reference>
<dbReference type="STRING" id="144197.ENSSPAP00000008020"/>
<proteinExistence type="predicted"/>
<sequence>MAASAPSSSGGEADPNSTNLRPPGYDAWCGVAHGCTRKLGMKICGFLQKNNSLEERSRIVSSFKERAAKNLLSCDNIGCLHSNLPLLITPSTLITPGRY</sequence>
<dbReference type="Ensembl" id="ENSSPAT00000008174.1">
    <property type="protein sequence ID" value="ENSSPAP00000008020.1"/>
    <property type="gene ID" value="ENSSPAG00000006133.1"/>
</dbReference>
<protein>
    <recommendedName>
        <fullName evidence="2">Glutamate decarboxylase 1</fullName>
    </recommendedName>
</protein>
<dbReference type="GeneTree" id="ENSGT00940000178351"/>
<accession>A0A3B4ZI10</accession>
<evidence type="ECO:0000313" key="1">
    <source>
        <dbReference type="Ensembl" id="ENSSPAP00000008020.1"/>
    </source>
</evidence>
<evidence type="ECO:0008006" key="2">
    <source>
        <dbReference type="Google" id="ProtNLM"/>
    </source>
</evidence>